<dbReference type="EMBL" id="DXEW01000020">
    <property type="protein sequence ID" value="HIX50363.1"/>
    <property type="molecule type" value="Genomic_DNA"/>
</dbReference>
<accession>A0A9D2AUH2</accession>
<feature type="region of interest" description="Disordered" evidence="1">
    <location>
        <begin position="1"/>
        <end position="27"/>
    </location>
</feature>
<comment type="caution">
    <text evidence="2">The sequence shown here is derived from an EMBL/GenBank/DDBJ whole genome shotgun (WGS) entry which is preliminary data.</text>
</comment>
<evidence type="ECO:0000313" key="3">
    <source>
        <dbReference type="Proteomes" id="UP000886847"/>
    </source>
</evidence>
<gene>
    <name evidence="2" type="ORF">H9851_03675</name>
</gene>
<protein>
    <submittedName>
        <fullName evidence="2">Uncharacterized protein</fullName>
    </submittedName>
</protein>
<reference evidence="2" key="2">
    <citation type="submission" date="2021-04" db="EMBL/GenBank/DDBJ databases">
        <authorList>
            <person name="Gilroy R."/>
        </authorList>
    </citation>
    <scope>NUCLEOTIDE SEQUENCE</scope>
    <source>
        <strain evidence="2">2189</strain>
    </source>
</reference>
<dbReference type="AlphaFoldDB" id="A0A9D2AUH2"/>
<evidence type="ECO:0000313" key="2">
    <source>
        <dbReference type="EMBL" id="HIX50363.1"/>
    </source>
</evidence>
<name>A0A9D2AUH2_9FIRM</name>
<organism evidence="2 3">
    <name type="scientific">Candidatus Borkfalkia faecavium</name>
    <dbReference type="NCBI Taxonomy" id="2838508"/>
    <lineage>
        <taxon>Bacteria</taxon>
        <taxon>Bacillati</taxon>
        <taxon>Bacillota</taxon>
        <taxon>Clostridia</taxon>
        <taxon>Christensenellales</taxon>
        <taxon>Christensenellaceae</taxon>
        <taxon>Candidatus Borkfalkia</taxon>
    </lineage>
</organism>
<reference evidence="2" key="1">
    <citation type="journal article" date="2021" name="PeerJ">
        <title>Extensive microbial diversity within the chicken gut microbiome revealed by metagenomics and culture.</title>
        <authorList>
            <person name="Gilroy R."/>
            <person name="Ravi A."/>
            <person name="Getino M."/>
            <person name="Pursley I."/>
            <person name="Horton D.L."/>
            <person name="Alikhan N.F."/>
            <person name="Baker D."/>
            <person name="Gharbi K."/>
            <person name="Hall N."/>
            <person name="Watson M."/>
            <person name="Adriaenssens E.M."/>
            <person name="Foster-Nyarko E."/>
            <person name="Jarju S."/>
            <person name="Secka A."/>
            <person name="Antonio M."/>
            <person name="Oren A."/>
            <person name="Chaudhuri R.R."/>
            <person name="La Ragione R."/>
            <person name="Hildebrand F."/>
            <person name="Pallen M.J."/>
        </authorList>
    </citation>
    <scope>NUCLEOTIDE SEQUENCE</scope>
    <source>
        <strain evidence="2">2189</strain>
    </source>
</reference>
<evidence type="ECO:0000256" key="1">
    <source>
        <dbReference type="SAM" id="MobiDB-lite"/>
    </source>
</evidence>
<proteinExistence type="predicted"/>
<sequence>MERKPDTPVRKSRRKYEERNKDERKEKNKVWGTSIDRQYANEIDEFLARHDLTKVELIVAGYQALRGRYGPEEQQNKQ</sequence>
<dbReference type="Proteomes" id="UP000886847">
    <property type="component" value="Unassembled WGS sequence"/>
</dbReference>